<evidence type="ECO:0000256" key="3">
    <source>
        <dbReference type="ARBA" id="ARBA00023015"/>
    </source>
</evidence>
<dbReference type="GO" id="GO:0032993">
    <property type="term" value="C:protein-DNA complex"/>
    <property type="evidence" value="ECO:0007669"/>
    <property type="project" value="TreeGrafter"/>
</dbReference>
<dbReference type="SUPFAM" id="SSF46894">
    <property type="entry name" value="C-terminal effector domain of the bipartite response regulators"/>
    <property type="match status" value="1"/>
</dbReference>
<dbReference type="Gene3D" id="1.10.10.10">
    <property type="entry name" value="Winged helix-like DNA-binding domain superfamily/Winged helix DNA-binding domain"/>
    <property type="match status" value="1"/>
</dbReference>
<dbReference type="SUPFAM" id="SSF52172">
    <property type="entry name" value="CheY-like"/>
    <property type="match status" value="1"/>
</dbReference>
<dbReference type="InterPro" id="IPR036388">
    <property type="entry name" value="WH-like_DNA-bd_sf"/>
</dbReference>
<evidence type="ECO:0000259" key="8">
    <source>
        <dbReference type="PROSITE" id="PS50110"/>
    </source>
</evidence>
<feature type="modified residue" description="4-aspartylphosphate" evidence="6">
    <location>
        <position position="53"/>
    </location>
</feature>
<evidence type="ECO:0000256" key="5">
    <source>
        <dbReference type="ARBA" id="ARBA00023163"/>
    </source>
</evidence>
<sequence>MLPHVLVLDDDDGIRTSLTLALEDEGYRVTGCADAEQALTAVTASAPEVLVVDLMLGGIDGFTFIRRLRPTCPAPVIVLSARRDKSDVVAALEAGADDYVTKPFDLDELFARLRALRRRAGSAGVLDERSGDAGGGRSAGVLVLDSRSGPLVLDAAAGAVRRGKSEVRLTVTEFRLLRELADPPGRVLSRQVLLERVWDHGFHGDERIVDVHVRRLRTKIEADPSAPRLVTTVRGLGYRLDRR</sequence>
<organism evidence="10 11">
    <name type="scientific">Kineococcus radiotolerans (strain ATCC BAA-149 / DSM 14245 / SRS30216)</name>
    <dbReference type="NCBI Taxonomy" id="266940"/>
    <lineage>
        <taxon>Bacteria</taxon>
        <taxon>Bacillati</taxon>
        <taxon>Actinomycetota</taxon>
        <taxon>Actinomycetes</taxon>
        <taxon>Kineosporiales</taxon>
        <taxon>Kineosporiaceae</taxon>
        <taxon>Kineococcus</taxon>
    </lineage>
</organism>
<dbReference type="CDD" id="cd17574">
    <property type="entry name" value="REC_OmpR"/>
    <property type="match status" value="1"/>
</dbReference>
<dbReference type="Pfam" id="PF00486">
    <property type="entry name" value="Trans_reg_C"/>
    <property type="match status" value="1"/>
</dbReference>
<dbReference type="SMART" id="SM00862">
    <property type="entry name" value="Trans_reg_C"/>
    <property type="match status" value="1"/>
</dbReference>
<evidence type="ECO:0000256" key="1">
    <source>
        <dbReference type="ARBA" id="ARBA00022553"/>
    </source>
</evidence>
<dbReference type="HOGENOM" id="CLU_000445_30_4_11"/>
<gene>
    <name evidence="10" type="ordered locus">Krad_2108</name>
</gene>
<dbReference type="InterPro" id="IPR011006">
    <property type="entry name" value="CheY-like_superfamily"/>
</dbReference>
<dbReference type="Proteomes" id="UP000001116">
    <property type="component" value="Chromosome"/>
</dbReference>
<accession>A6W9V4</accession>
<dbReference type="PROSITE" id="PS50110">
    <property type="entry name" value="RESPONSE_REGULATORY"/>
    <property type="match status" value="1"/>
</dbReference>
<evidence type="ECO:0000256" key="6">
    <source>
        <dbReference type="PROSITE-ProRule" id="PRU00169"/>
    </source>
</evidence>
<keyword evidence="11" id="KW-1185">Reference proteome</keyword>
<keyword evidence="3" id="KW-0805">Transcription regulation</keyword>
<dbReference type="InterPro" id="IPR039420">
    <property type="entry name" value="WalR-like"/>
</dbReference>
<dbReference type="InterPro" id="IPR001867">
    <property type="entry name" value="OmpR/PhoB-type_DNA-bd"/>
</dbReference>
<dbReference type="STRING" id="266940.Krad_2108"/>
<dbReference type="RefSeq" id="WP_011981268.1">
    <property type="nucleotide sequence ID" value="NC_009664.2"/>
</dbReference>
<evidence type="ECO:0000313" key="11">
    <source>
        <dbReference type="Proteomes" id="UP000001116"/>
    </source>
</evidence>
<keyword evidence="2" id="KW-0902">Two-component regulatory system</keyword>
<dbReference type="GO" id="GO:0005829">
    <property type="term" value="C:cytosol"/>
    <property type="evidence" value="ECO:0007669"/>
    <property type="project" value="TreeGrafter"/>
</dbReference>
<keyword evidence="1 6" id="KW-0597">Phosphoprotein</keyword>
<evidence type="ECO:0000256" key="2">
    <source>
        <dbReference type="ARBA" id="ARBA00023012"/>
    </source>
</evidence>
<evidence type="ECO:0000256" key="4">
    <source>
        <dbReference type="ARBA" id="ARBA00023125"/>
    </source>
</evidence>
<feature type="domain" description="OmpR/PhoB-type" evidence="9">
    <location>
        <begin position="139"/>
        <end position="242"/>
    </location>
</feature>
<keyword evidence="5" id="KW-0804">Transcription</keyword>
<dbReference type="InterPro" id="IPR001789">
    <property type="entry name" value="Sig_transdc_resp-reg_receiver"/>
</dbReference>
<dbReference type="Pfam" id="PF00072">
    <property type="entry name" value="Response_reg"/>
    <property type="match status" value="1"/>
</dbReference>
<dbReference type="PANTHER" id="PTHR48111:SF21">
    <property type="entry name" value="DNA-BINDING DUAL MASTER TRANSCRIPTIONAL REGULATOR RPAA"/>
    <property type="match status" value="1"/>
</dbReference>
<dbReference type="AlphaFoldDB" id="A6W9V4"/>
<dbReference type="PANTHER" id="PTHR48111">
    <property type="entry name" value="REGULATOR OF RPOS"/>
    <property type="match status" value="1"/>
</dbReference>
<dbReference type="OrthoDB" id="5511894at2"/>
<name>A6W9V4_KINRD</name>
<evidence type="ECO:0000313" key="10">
    <source>
        <dbReference type="EMBL" id="ABS03593.1"/>
    </source>
</evidence>
<dbReference type="GO" id="GO:0000976">
    <property type="term" value="F:transcription cis-regulatory region binding"/>
    <property type="evidence" value="ECO:0007669"/>
    <property type="project" value="TreeGrafter"/>
</dbReference>
<proteinExistence type="predicted"/>
<dbReference type="eggNOG" id="COG0745">
    <property type="taxonomic scope" value="Bacteria"/>
</dbReference>
<dbReference type="PROSITE" id="PS51755">
    <property type="entry name" value="OMPR_PHOB"/>
    <property type="match status" value="1"/>
</dbReference>
<dbReference type="CDD" id="cd00383">
    <property type="entry name" value="trans_reg_C"/>
    <property type="match status" value="1"/>
</dbReference>
<dbReference type="FunFam" id="1.10.10.10:FF:000018">
    <property type="entry name" value="DNA-binding response regulator ResD"/>
    <property type="match status" value="1"/>
</dbReference>
<dbReference type="Gene3D" id="6.10.250.690">
    <property type="match status" value="1"/>
</dbReference>
<feature type="DNA-binding region" description="OmpR/PhoB-type" evidence="7">
    <location>
        <begin position="139"/>
        <end position="242"/>
    </location>
</feature>
<dbReference type="InterPro" id="IPR016032">
    <property type="entry name" value="Sig_transdc_resp-reg_C-effctor"/>
</dbReference>
<dbReference type="GO" id="GO:0006355">
    <property type="term" value="P:regulation of DNA-templated transcription"/>
    <property type="evidence" value="ECO:0007669"/>
    <property type="project" value="InterPro"/>
</dbReference>
<dbReference type="GO" id="GO:0000156">
    <property type="term" value="F:phosphorelay response regulator activity"/>
    <property type="evidence" value="ECO:0007669"/>
    <property type="project" value="TreeGrafter"/>
</dbReference>
<dbReference type="SMART" id="SM00448">
    <property type="entry name" value="REC"/>
    <property type="match status" value="1"/>
</dbReference>
<evidence type="ECO:0000259" key="9">
    <source>
        <dbReference type="PROSITE" id="PS51755"/>
    </source>
</evidence>
<feature type="domain" description="Response regulatory" evidence="8">
    <location>
        <begin position="4"/>
        <end position="117"/>
    </location>
</feature>
<dbReference type="KEGG" id="kra:Krad_2108"/>
<dbReference type="Gene3D" id="3.40.50.2300">
    <property type="match status" value="1"/>
</dbReference>
<evidence type="ECO:0000256" key="7">
    <source>
        <dbReference type="PROSITE-ProRule" id="PRU01091"/>
    </source>
</evidence>
<keyword evidence="4 7" id="KW-0238">DNA-binding</keyword>
<protein>
    <submittedName>
        <fullName evidence="10">Two component transcriptional regulator, winged helix family</fullName>
    </submittedName>
</protein>
<reference evidence="11" key="1">
    <citation type="journal article" date="2008" name="PLoS ONE">
        <title>Survival in nuclear waste, extreme resistance, and potential applications gleaned from the genome sequence of Kineococcus radiotolerans SRS30216.</title>
        <authorList>
            <person name="Bagwell C.E."/>
            <person name="Bhat S."/>
            <person name="Hawkins G.M."/>
            <person name="Smith B.W."/>
            <person name="Biswas T."/>
            <person name="Hoover T.R."/>
            <person name="Saunders E."/>
            <person name="Han C.S."/>
            <person name="Tsodikov O.V."/>
            <person name="Shimkets L.J."/>
        </authorList>
    </citation>
    <scope>NUCLEOTIDE SEQUENCE [LARGE SCALE GENOMIC DNA]</scope>
    <source>
        <strain evidence="11">ATCC BAA-149 / DSM 14245 / SRS30216</strain>
    </source>
</reference>
<dbReference type="EMBL" id="CP000750">
    <property type="protein sequence ID" value="ABS03593.1"/>
    <property type="molecule type" value="Genomic_DNA"/>
</dbReference>